<sequence>MTNNFIAGNNVSMPHNIDLMKRNQDYNNLESDGKHADRYEIKNLPIRVNKNKLKFRRKIACKKTNFNDFDKYEPTKCYGKYCDIFTAYKEVTNNTRDIFKSIETDKLKKDFNYIELISTTPTLPDFSILENSNNFFDLSSPRSTNDANRILSTAEIEAVLNEIKHREIQKIAGHEPSLANVITNTIIETTYSSILDLKAYSNENKYTTTRSIKKTKKKPLNHLFQRSIKEECSTLGSKYRK</sequence>
<gene>
    <name evidence="1" type="ORF">BINO364_LOCUS13127</name>
</gene>
<proteinExistence type="predicted"/>
<dbReference type="OrthoDB" id="439917at2759"/>
<name>A0A8J9YEH6_9NEOP</name>
<protein>
    <submittedName>
        <fullName evidence="1">Uncharacterized protein</fullName>
    </submittedName>
</protein>
<feature type="non-terminal residue" evidence="1">
    <location>
        <position position="241"/>
    </location>
</feature>
<evidence type="ECO:0000313" key="2">
    <source>
        <dbReference type="Proteomes" id="UP000838878"/>
    </source>
</evidence>
<reference evidence="1" key="1">
    <citation type="submission" date="2021-12" db="EMBL/GenBank/DDBJ databases">
        <authorList>
            <person name="Martin H S."/>
        </authorList>
    </citation>
    <scope>NUCLEOTIDE SEQUENCE</scope>
</reference>
<organism evidence="1 2">
    <name type="scientific">Brenthis ino</name>
    <name type="common">lesser marbled fritillary</name>
    <dbReference type="NCBI Taxonomy" id="405034"/>
    <lineage>
        <taxon>Eukaryota</taxon>
        <taxon>Metazoa</taxon>
        <taxon>Ecdysozoa</taxon>
        <taxon>Arthropoda</taxon>
        <taxon>Hexapoda</taxon>
        <taxon>Insecta</taxon>
        <taxon>Pterygota</taxon>
        <taxon>Neoptera</taxon>
        <taxon>Endopterygota</taxon>
        <taxon>Lepidoptera</taxon>
        <taxon>Glossata</taxon>
        <taxon>Ditrysia</taxon>
        <taxon>Papilionoidea</taxon>
        <taxon>Nymphalidae</taxon>
        <taxon>Heliconiinae</taxon>
        <taxon>Argynnini</taxon>
        <taxon>Brenthis</taxon>
    </lineage>
</organism>
<dbReference type="AlphaFoldDB" id="A0A8J9YEH6"/>
<keyword evidence="2" id="KW-1185">Reference proteome</keyword>
<evidence type="ECO:0000313" key="1">
    <source>
        <dbReference type="EMBL" id="CAH0727829.1"/>
    </source>
</evidence>
<dbReference type="EMBL" id="OV170227">
    <property type="protein sequence ID" value="CAH0727829.1"/>
    <property type="molecule type" value="Genomic_DNA"/>
</dbReference>
<dbReference type="Proteomes" id="UP000838878">
    <property type="component" value="Chromosome 7"/>
</dbReference>
<accession>A0A8J9YEH6</accession>